<evidence type="ECO:0000313" key="16">
    <source>
        <dbReference type="EMBL" id="KAG7525991.1"/>
    </source>
</evidence>
<evidence type="ECO:0000256" key="13">
    <source>
        <dbReference type="ARBA" id="ARBA00050049"/>
    </source>
</evidence>
<keyword evidence="4 14" id="KW-0808">Transferase</keyword>
<keyword evidence="7" id="KW-0809">Transit peptide</keyword>
<feature type="binding site" evidence="14">
    <location>
        <position position="249"/>
    </location>
    <ligand>
        <name>S-adenosyl-L-methionine</name>
        <dbReference type="ChEBI" id="CHEBI:59789"/>
    </ligand>
</feature>
<keyword evidence="6 14" id="KW-0694">RNA-binding</keyword>
<feature type="binding site" evidence="14">
    <location>
        <begin position="193"/>
        <end position="199"/>
    </location>
    <ligand>
        <name>S-adenosyl-L-methionine</name>
        <dbReference type="ChEBI" id="CHEBI:59789"/>
    </ligand>
</feature>
<dbReference type="Proteomes" id="UP000693946">
    <property type="component" value="Linkage Group LG1"/>
</dbReference>
<feature type="binding site" evidence="14">
    <location>
        <position position="267"/>
    </location>
    <ligand>
        <name>S-adenosyl-L-methionine</name>
        <dbReference type="ChEBI" id="CHEBI:59789"/>
    </ligand>
</feature>
<dbReference type="EMBL" id="JAGKHQ010000001">
    <property type="protein sequence ID" value="KAG7525991.1"/>
    <property type="molecule type" value="Genomic_DNA"/>
</dbReference>
<name>A0AAV6TAI9_SOLSE</name>
<comment type="catalytic activity">
    <reaction evidence="11">
        <text>a cytidine in mRNA + S-adenosyl-L-methionine = a 5-methylcytidine in mRNA + S-adenosyl-L-homocysteine + H(+)</text>
        <dbReference type="Rhea" id="RHEA:61464"/>
        <dbReference type="Rhea" id="RHEA-COMP:15145"/>
        <dbReference type="Rhea" id="RHEA-COMP:15826"/>
        <dbReference type="ChEBI" id="CHEBI:15378"/>
        <dbReference type="ChEBI" id="CHEBI:57856"/>
        <dbReference type="ChEBI" id="CHEBI:59789"/>
        <dbReference type="ChEBI" id="CHEBI:74483"/>
        <dbReference type="ChEBI" id="CHEBI:82748"/>
    </reaction>
</comment>
<dbReference type="InterPro" id="IPR001678">
    <property type="entry name" value="MeTrfase_RsmB-F_NOP2_dom"/>
</dbReference>
<feature type="active site" description="Nucleophile" evidence="14">
    <location>
        <position position="322"/>
    </location>
</feature>
<dbReference type="PROSITE" id="PS51686">
    <property type="entry name" value="SAM_MT_RSMB_NOP"/>
    <property type="match status" value="1"/>
</dbReference>
<keyword evidence="3 14" id="KW-0489">Methyltransferase</keyword>
<evidence type="ECO:0000259" key="15">
    <source>
        <dbReference type="PROSITE" id="PS51686"/>
    </source>
</evidence>
<dbReference type="Pfam" id="PF01189">
    <property type="entry name" value="Methyltr_RsmB-F"/>
    <property type="match status" value="1"/>
</dbReference>
<feature type="domain" description="SAM-dependent MTase RsmB/NOP-type" evidence="15">
    <location>
        <begin position="100"/>
        <end position="395"/>
    </location>
</feature>
<evidence type="ECO:0000256" key="6">
    <source>
        <dbReference type="ARBA" id="ARBA00022884"/>
    </source>
</evidence>
<comment type="similarity">
    <text evidence="14">Belongs to the class I-like SAM-binding methyltransferase superfamily. RsmB/NOP family.</text>
</comment>
<evidence type="ECO:0000256" key="3">
    <source>
        <dbReference type="ARBA" id="ARBA00022603"/>
    </source>
</evidence>
<evidence type="ECO:0000256" key="1">
    <source>
        <dbReference type="ARBA" id="ARBA00004173"/>
    </source>
</evidence>
<dbReference type="AlphaFoldDB" id="A0AAV6TAI9"/>
<proteinExistence type="inferred from homology"/>
<protein>
    <recommendedName>
        <fullName evidence="12">5-cytosine rRNA methyltransferase NSUN4</fullName>
    </recommendedName>
    <alternativeName>
        <fullName evidence="13">5-cytosine tRNA methyltransferase NSUN4</fullName>
    </alternativeName>
    <alternativeName>
        <fullName evidence="9">NOL1/NOP2/Sun domain family member 4</fullName>
    </alternativeName>
</protein>
<evidence type="ECO:0000256" key="7">
    <source>
        <dbReference type="ARBA" id="ARBA00022946"/>
    </source>
</evidence>
<dbReference type="GO" id="GO:0031167">
    <property type="term" value="P:rRNA methylation"/>
    <property type="evidence" value="ECO:0007669"/>
    <property type="project" value="TreeGrafter"/>
</dbReference>
<comment type="subcellular location">
    <subcellularLocation>
        <location evidence="1">Mitochondrion</location>
    </subcellularLocation>
</comment>
<evidence type="ECO:0000256" key="2">
    <source>
        <dbReference type="ARBA" id="ARBA00022552"/>
    </source>
</evidence>
<dbReference type="GO" id="GO:0008173">
    <property type="term" value="F:RNA methyltransferase activity"/>
    <property type="evidence" value="ECO:0007669"/>
    <property type="project" value="InterPro"/>
</dbReference>
<evidence type="ECO:0000256" key="8">
    <source>
        <dbReference type="ARBA" id="ARBA00023128"/>
    </source>
</evidence>
<dbReference type="GO" id="GO:0005762">
    <property type="term" value="C:mitochondrial large ribosomal subunit"/>
    <property type="evidence" value="ECO:0007669"/>
    <property type="project" value="TreeGrafter"/>
</dbReference>
<evidence type="ECO:0000256" key="12">
    <source>
        <dbReference type="ARBA" id="ARBA00050027"/>
    </source>
</evidence>
<dbReference type="FunFam" id="3.40.50.150:FF:000055">
    <property type="entry name" value="5-methylcytosine rRNA methyltransferase NSUN4"/>
    <property type="match status" value="1"/>
</dbReference>
<dbReference type="PANTHER" id="PTHR22808">
    <property type="entry name" value="NCL1 YEAST -RELATED NOL1/NOP2/FMU SUN DOMAIN-CONTAINING"/>
    <property type="match status" value="1"/>
</dbReference>
<keyword evidence="5 14" id="KW-0949">S-adenosyl-L-methionine</keyword>
<keyword evidence="8" id="KW-0496">Mitochondrion</keyword>
<comment type="caution">
    <text evidence="16">The sequence shown here is derived from an EMBL/GenBank/DDBJ whole genome shotgun (WGS) entry which is preliminary data.</text>
</comment>
<gene>
    <name evidence="16" type="ORF">JOB18_034671</name>
</gene>
<sequence>MALLVNTRLLLRKVKNARSLMPKRHRMKEKWAATLPKFPPTSLALQHFDATYSVQLGQLWPSVRIALLSERKYGALLNTFSHDAVLEDLQAKGCRDFITDTDTEALPCLDPESVVGVEGESNDVPVKKSNADRHLKISPKIKCLVFPRGDITRFKPARPDTQRLLGYYLLDAASVLPCLALDIQEGHIVLDLCAAPGGKAVALLQTQAIGFLCLNDTSVSRTLRLKKVLHSYIPKELLTSKNLRITSSDGTKWGEIENNTFDRVLVDVPCTTDRHSVMEDDNNIFSKNRIGERRRLPQLQLELLLAGIEAACPGGEIMYSTCTLSHIQNQSVVEQAIHLAQENHGIILEVVDLRPLTHMFRKTFHFAPNLHLGEMVIPHLGANFGPIYMCKLRRLT</sequence>
<dbReference type="PANTHER" id="PTHR22808:SF3">
    <property type="entry name" value="5-METHYLCYTOSINE RRNA METHYLTRANSFERASE NSUN4"/>
    <property type="match status" value="1"/>
</dbReference>
<evidence type="ECO:0000256" key="9">
    <source>
        <dbReference type="ARBA" id="ARBA00042050"/>
    </source>
</evidence>
<evidence type="ECO:0000256" key="11">
    <source>
        <dbReference type="ARBA" id="ARBA00049906"/>
    </source>
</evidence>
<organism evidence="16 17">
    <name type="scientific">Solea senegalensis</name>
    <name type="common">Senegalese sole</name>
    <dbReference type="NCBI Taxonomy" id="28829"/>
    <lineage>
        <taxon>Eukaryota</taxon>
        <taxon>Metazoa</taxon>
        <taxon>Chordata</taxon>
        <taxon>Craniata</taxon>
        <taxon>Vertebrata</taxon>
        <taxon>Euteleostomi</taxon>
        <taxon>Actinopterygii</taxon>
        <taxon>Neopterygii</taxon>
        <taxon>Teleostei</taxon>
        <taxon>Neoteleostei</taxon>
        <taxon>Acanthomorphata</taxon>
        <taxon>Carangaria</taxon>
        <taxon>Pleuronectiformes</taxon>
        <taxon>Pleuronectoidei</taxon>
        <taxon>Soleidae</taxon>
        <taxon>Solea</taxon>
    </lineage>
</organism>
<dbReference type="InterPro" id="IPR023267">
    <property type="entry name" value="RCMT"/>
</dbReference>
<keyword evidence="17" id="KW-1185">Reference proteome</keyword>
<evidence type="ECO:0000256" key="5">
    <source>
        <dbReference type="ARBA" id="ARBA00022691"/>
    </source>
</evidence>
<dbReference type="GO" id="GO:0003723">
    <property type="term" value="F:RNA binding"/>
    <property type="evidence" value="ECO:0007669"/>
    <property type="project" value="UniProtKB-UniRule"/>
</dbReference>
<evidence type="ECO:0000256" key="4">
    <source>
        <dbReference type="ARBA" id="ARBA00022679"/>
    </source>
</evidence>
<reference evidence="16 17" key="1">
    <citation type="journal article" date="2021" name="Sci. Rep.">
        <title>Chromosome anchoring in Senegalese sole (Solea senegalensis) reveals sex-associated markers and genome rearrangements in flatfish.</title>
        <authorList>
            <person name="Guerrero-Cozar I."/>
            <person name="Gomez-Garrido J."/>
            <person name="Berbel C."/>
            <person name="Martinez-Blanch J.F."/>
            <person name="Alioto T."/>
            <person name="Claros M.G."/>
            <person name="Gagnaire P.A."/>
            <person name="Manchado M."/>
        </authorList>
    </citation>
    <scope>NUCLEOTIDE SEQUENCE [LARGE SCALE GENOMIC DNA]</scope>
    <source>
        <strain evidence="16">Sse05_10M</strain>
    </source>
</reference>
<keyword evidence="2" id="KW-0698">rRNA processing</keyword>
<comment type="catalytic activity">
    <reaction evidence="10">
        <text>a cytidine in rRNA + S-adenosyl-L-methionine = a 5-methylcytidine in rRNA + S-adenosyl-L-homocysteine + H(+)</text>
        <dbReference type="Rhea" id="RHEA:61484"/>
        <dbReference type="Rhea" id="RHEA-COMP:15836"/>
        <dbReference type="Rhea" id="RHEA-COMP:15837"/>
        <dbReference type="ChEBI" id="CHEBI:15378"/>
        <dbReference type="ChEBI" id="CHEBI:57856"/>
        <dbReference type="ChEBI" id="CHEBI:59789"/>
        <dbReference type="ChEBI" id="CHEBI:74483"/>
        <dbReference type="ChEBI" id="CHEBI:82748"/>
    </reaction>
</comment>
<feature type="binding site" evidence="14">
    <location>
        <position position="216"/>
    </location>
    <ligand>
        <name>S-adenosyl-L-methionine</name>
        <dbReference type="ChEBI" id="CHEBI:59789"/>
    </ligand>
</feature>
<evidence type="ECO:0000256" key="14">
    <source>
        <dbReference type="PROSITE-ProRule" id="PRU01023"/>
    </source>
</evidence>
<evidence type="ECO:0000256" key="10">
    <source>
        <dbReference type="ARBA" id="ARBA00049302"/>
    </source>
</evidence>
<accession>A0AAV6TAI9</accession>
<evidence type="ECO:0000313" key="17">
    <source>
        <dbReference type="Proteomes" id="UP000693946"/>
    </source>
</evidence>
<dbReference type="InterPro" id="IPR049560">
    <property type="entry name" value="MeTrfase_RsmB-F_NOP2_cat"/>
</dbReference>